<evidence type="ECO:0000256" key="6">
    <source>
        <dbReference type="ARBA" id="ARBA00047913"/>
    </source>
</evidence>
<evidence type="ECO:0000256" key="3">
    <source>
        <dbReference type="ARBA" id="ARBA00022741"/>
    </source>
</evidence>
<dbReference type="EMBL" id="JBBXJM010000005">
    <property type="protein sequence ID" value="KAL1407771.1"/>
    <property type="molecule type" value="Genomic_DNA"/>
</dbReference>
<proteinExistence type="inferred from homology"/>
<dbReference type="InterPro" id="IPR006075">
    <property type="entry name" value="Asn/Gln-tRNA_Trfase_suB/E_cat"/>
</dbReference>
<evidence type="ECO:0000313" key="11">
    <source>
        <dbReference type="Proteomes" id="UP001565368"/>
    </source>
</evidence>
<evidence type="ECO:0000256" key="8">
    <source>
        <dbReference type="SAM" id="MobiDB-lite"/>
    </source>
</evidence>
<accession>A0ABR3PZ74</accession>
<dbReference type="SUPFAM" id="SSF55931">
    <property type="entry name" value="Glutamine synthetase/guanido kinase"/>
    <property type="match status" value="1"/>
</dbReference>
<dbReference type="Pfam" id="PF02637">
    <property type="entry name" value="GatB_Yqey"/>
    <property type="match status" value="1"/>
</dbReference>
<feature type="region of interest" description="Disordered" evidence="8">
    <location>
        <begin position="23"/>
        <end position="52"/>
    </location>
</feature>
<dbReference type="GeneID" id="95988248"/>
<dbReference type="NCBIfam" id="NF004014">
    <property type="entry name" value="PRK05477.1-4"/>
    <property type="match status" value="1"/>
</dbReference>
<dbReference type="InterPro" id="IPR014746">
    <property type="entry name" value="Gln_synth/guanido_kin_cat_dom"/>
</dbReference>
<comment type="similarity">
    <text evidence="1 7">Belongs to the GatB/GatE family. GatB subfamily.</text>
</comment>
<keyword evidence="2 7" id="KW-0436">Ligase</keyword>
<dbReference type="NCBIfam" id="NF004012">
    <property type="entry name" value="PRK05477.1-2"/>
    <property type="match status" value="1"/>
</dbReference>
<sequence>MSAVLWRRARLPSSRAGVWASSIAGPSSPRARWTPTRSASTEAAPSPSSPPDDGWELVVGLEIHAQLRTGRKLFSRAYTLLIPLTAAASLRYDDAPNTHVELLDAAFPGTLPVIDPEAVRLSLLTAFALGCDINPRSTFDRKHYFYHDIPASYQITQHYNPIARAGSVRFEQGEAGVTRDFDVGIVQLQIEQDTAKSQTVGGDVLVDLNRAGTGLMEVVTQPDMRTAEEAGAFVRKFQSLLRRVGSGDGDMEKGNLRVDANVSVRRPGEPFRTRCEIKNVNSVRFLQQAVEAERARHIEHYETSPDTPLRQETRGLNEATGKTYALRSKEEAEDYRYMPDSNLPAIAVKEDFLDALRESVPEMPWETVKRLTAAYDLDSRDVETLIGLDEYTGAGIAYFEAVVGKDAALGRKASNWIAHELIGQLTKAGKMWTPETVPAALLREIIVAVEDGKITGSTGRNVVKNVLSTGSVPSSLDALLSDLGITPASADDLRALCDGVIAKLPKEAEKVRQGNDKVVMRLVGEVMKVSKGTADAKKARELLLEILRG</sequence>
<dbReference type="InterPro" id="IPR018027">
    <property type="entry name" value="Asn/Gln_amidotransferase"/>
</dbReference>
<evidence type="ECO:0000256" key="4">
    <source>
        <dbReference type="ARBA" id="ARBA00022840"/>
    </source>
</evidence>
<name>A0ABR3PZ74_9TREE</name>
<reference evidence="10 11" key="1">
    <citation type="submission" date="2023-08" db="EMBL/GenBank/DDBJ databases">
        <title>Annotated Genome Sequence of Vanrija albida AlHP1.</title>
        <authorList>
            <person name="Herzog R."/>
        </authorList>
    </citation>
    <scope>NUCLEOTIDE SEQUENCE [LARGE SCALE GENOMIC DNA]</scope>
    <source>
        <strain evidence="10 11">AlHP1</strain>
    </source>
</reference>
<evidence type="ECO:0000256" key="5">
    <source>
        <dbReference type="ARBA" id="ARBA00022917"/>
    </source>
</evidence>
<keyword evidence="3 7" id="KW-0547">Nucleotide-binding</keyword>
<evidence type="ECO:0000259" key="9">
    <source>
        <dbReference type="SMART" id="SM00845"/>
    </source>
</evidence>
<dbReference type="InterPro" id="IPR023168">
    <property type="entry name" value="GatB_Yqey_C_2"/>
</dbReference>
<evidence type="ECO:0000256" key="7">
    <source>
        <dbReference type="HAMAP-Rule" id="MF_03147"/>
    </source>
</evidence>
<dbReference type="Pfam" id="PF02934">
    <property type="entry name" value="GatB_N"/>
    <property type="match status" value="1"/>
</dbReference>
<keyword evidence="7" id="KW-0496">Mitochondrion</keyword>
<dbReference type="InterPro" id="IPR017958">
    <property type="entry name" value="Gln-tRNA_amidoTrfase_suB_CS"/>
</dbReference>
<evidence type="ECO:0000256" key="1">
    <source>
        <dbReference type="ARBA" id="ARBA00005306"/>
    </source>
</evidence>
<feature type="domain" description="Asn/Gln amidotransferase" evidence="9">
    <location>
        <begin position="397"/>
        <end position="547"/>
    </location>
</feature>
<dbReference type="PROSITE" id="PS01234">
    <property type="entry name" value="GATB"/>
    <property type="match status" value="1"/>
</dbReference>
<dbReference type="InterPro" id="IPR004413">
    <property type="entry name" value="GatB"/>
</dbReference>
<dbReference type="SUPFAM" id="SSF89095">
    <property type="entry name" value="GatB/YqeY motif"/>
    <property type="match status" value="1"/>
</dbReference>
<dbReference type="SMART" id="SM00845">
    <property type="entry name" value="GatB_Yqey"/>
    <property type="match status" value="1"/>
</dbReference>
<dbReference type="EC" id="6.3.5.-" evidence="7"/>
<comment type="caution">
    <text evidence="10">The sequence shown here is derived from an EMBL/GenBank/DDBJ whole genome shotgun (WGS) entry which is preliminary data.</text>
</comment>
<protein>
    <recommendedName>
        <fullName evidence="7">Glutamyl-tRNA(Gln) amidotransferase subunit B, mitochondrial</fullName>
        <shortName evidence="7">Glu-AdT subunit B</shortName>
        <ecNumber evidence="7">6.3.5.-</ecNumber>
    </recommendedName>
</protein>
<dbReference type="InterPro" id="IPR003789">
    <property type="entry name" value="Asn/Gln_tRNA_amidoTrase-B-like"/>
</dbReference>
<comment type="subcellular location">
    <subcellularLocation>
        <location evidence="7">Mitochondrion</location>
    </subcellularLocation>
</comment>
<dbReference type="PANTHER" id="PTHR11659">
    <property type="entry name" value="GLUTAMYL-TRNA GLN AMIDOTRANSFERASE SUBUNIT B MITOCHONDRIAL AND PROKARYOTIC PET112-RELATED"/>
    <property type="match status" value="1"/>
</dbReference>
<evidence type="ECO:0000313" key="10">
    <source>
        <dbReference type="EMBL" id="KAL1407771.1"/>
    </source>
</evidence>
<keyword evidence="11" id="KW-1185">Reference proteome</keyword>
<dbReference type="Gene3D" id="1.10.10.410">
    <property type="match status" value="1"/>
</dbReference>
<dbReference type="Proteomes" id="UP001565368">
    <property type="component" value="Unassembled WGS sequence"/>
</dbReference>
<dbReference type="RefSeq" id="XP_069207715.1">
    <property type="nucleotide sequence ID" value="XM_069355644.1"/>
</dbReference>
<gene>
    <name evidence="10" type="ORF">Q8F55_007205</name>
</gene>
<keyword evidence="5 7" id="KW-0648">Protein biosynthesis</keyword>
<dbReference type="HAMAP" id="MF_00121">
    <property type="entry name" value="GatB"/>
    <property type="match status" value="1"/>
</dbReference>
<feature type="compositionally biased region" description="Low complexity" evidence="8">
    <location>
        <begin position="34"/>
        <end position="46"/>
    </location>
</feature>
<comment type="catalytic activity">
    <reaction evidence="6 7">
        <text>L-glutamyl-tRNA(Gln) + L-glutamine + ATP + H2O = L-glutaminyl-tRNA(Gln) + L-glutamate + ADP + phosphate + H(+)</text>
        <dbReference type="Rhea" id="RHEA:17521"/>
        <dbReference type="Rhea" id="RHEA-COMP:9681"/>
        <dbReference type="Rhea" id="RHEA-COMP:9684"/>
        <dbReference type="ChEBI" id="CHEBI:15377"/>
        <dbReference type="ChEBI" id="CHEBI:15378"/>
        <dbReference type="ChEBI" id="CHEBI:29985"/>
        <dbReference type="ChEBI" id="CHEBI:30616"/>
        <dbReference type="ChEBI" id="CHEBI:43474"/>
        <dbReference type="ChEBI" id="CHEBI:58359"/>
        <dbReference type="ChEBI" id="CHEBI:78520"/>
        <dbReference type="ChEBI" id="CHEBI:78521"/>
        <dbReference type="ChEBI" id="CHEBI:456216"/>
    </reaction>
</comment>
<comment type="subunit">
    <text evidence="7">Subunit of the heterotrimeric GatCAB amidotransferase (AdT) complex, composed of A, B and C subunits.</text>
</comment>
<comment type="function">
    <text evidence="7">Allows the formation of correctly charged Gln-tRNA(Gln) through the transamidation of misacylated Glu-tRNA(Gln) in the mitochondria. The reaction takes place in the presence of glutamine and ATP through an activated gamma-phospho-Glu-tRNA(Gln).</text>
</comment>
<organism evidence="10 11">
    <name type="scientific">Vanrija albida</name>
    <dbReference type="NCBI Taxonomy" id="181172"/>
    <lineage>
        <taxon>Eukaryota</taxon>
        <taxon>Fungi</taxon>
        <taxon>Dikarya</taxon>
        <taxon>Basidiomycota</taxon>
        <taxon>Agaricomycotina</taxon>
        <taxon>Tremellomycetes</taxon>
        <taxon>Trichosporonales</taxon>
        <taxon>Trichosporonaceae</taxon>
        <taxon>Vanrija</taxon>
    </lineage>
</organism>
<evidence type="ECO:0000256" key="2">
    <source>
        <dbReference type="ARBA" id="ARBA00022598"/>
    </source>
</evidence>
<dbReference type="PANTHER" id="PTHR11659:SF0">
    <property type="entry name" value="GLUTAMYL-TRNA(GLN) AMIDOTRANSFERASE SUBUNIT B, MITOCHONDRIAL"/>
    <property type="match status" value="1"/>
</dbReference>
<dbReference type="InterPro" id="IPR017959">
    <property type="entry name" value="Asn/Gln-tRNA_amidoTrfase_suB/E"/>
</dbReference>
<dbReference type="NCBIfam" id="TIGR00133">
    <property type="entry name" value="gatB"/>
    <property type="match status" value="1"/>
</dbReference>
<keyword evidence="4 7" id="KW-0067">ATP-binding</keyword>